<evidence type="ECO:0000259" key="2">
    <source>
        <dbReference type="Pfam" id="PF10551"/>
    </source>
</evidence>
<evidence type="ECO:0000313" key="3">
    <source>
        <dbReference type="EMBL" id="KAJ0221090.1"/>
    </source>
</evidence>
<accession>A0A9R1W9N6</accession>
<feature type="domain" description="MULE transposase" evidence="2">
    <location>
        <begin position="256"/>
        <end position="333"/>
    </location>
</feature>
<name>A0A9R1W9N6_LACSA</name>
<evidence type="ECO:0000313" key="4">
    <source>
        <dbReference type="Proteomes" id="UP000235145"/>
    </source>
</evidence>
<feature type="region of interest" description="Disordered" evidence="1">
    <location>
        <begin position="1"/>
        <end position="48"/>
    </location>
</feature>
<reference evidence="3 4" key="1">
    <citation type="journal article" date="2017" name="Nat. Commun.">
        <title>Genome assembly with in vitro proximity ligation data and whole-genome triplication in lettuce.</title>
        <authorList>
            <person name="Reyes-Chin-Wo S."/>
            <person name="Wang Z."/>
            <person name="Yang X."/>
            <person name="Kozik A."/>
            <person name="Arikit S."/>
            <person name="Song C."/>
            <person name="Xia L."/>
            <person name="Froenicke L."/>
            <person name="Lavelle D.O."/>
            <person name="Truco M.J."/>
            <person name="Xia R."/>
            <person name="Zhu S."/>
            <person name="Xu C."/>
            <person name="Xu H."/>
            <person name="Xu X."/>
            <person name="Cox K."/>
            <person name="Korf I."/>
            <person name="Meyers B.C."/>
            <person name="Michelmore R.W."/>
        </authorList>
    </citation>
    <scope>NUCLEOTIDE SEQUENCE [LARGE SCALE GENOMIC DNA]</scope>
    <source>
        <strain evidence="4">cv. Salinas</strain>
        <tissue evidence="3">Seedlings</tissue>
    </source>
</reference>
<feature type="compositionally biased region" description="Basic and acidic residues" evidence="1">
    <location>
        <begin position="8"/>
        <end position="26"/>
    </location>
</feature>
<dbReference type="PANTHER" id="PTHR47718">
    <property type="entry name" value="OS01G0519700 PROTEIN"/>
    <property type="match status" value="1"/>
</dbReference>
<dbReference type="Proteomes" id="UP000235145">
    <property type="component" value="Unassembled WGS sequence"/>
</dbReference>
<dbReference type="InterPro" id="IPR018289">
    <property type="entry name" value="MULE_transposase_dom"/>
</dbReference>
<organism evidence="3 4">
    <name type="scientific">Lactuca sativa</name>
    <name type="common">Garden lettuce</name>
    <dbReference type="NCBI Taxonomy" id="4236"/>
    <lineage>
        <taxon>Eukaryota</taxon>
        <taxon>Viridiplantae</taxon>
        <taxon>Streptophyta</taxon>
        <taxon>Embryophyta</taxon>
        <taxon>Tracheophyta</taxon>
        <taxon>Spermatophyta</taxon>
        <taxon>Magnoliopsida</taxon>
        <taxon>eudicotyledons</taxon>
        <taxon>Gunneridae</taxon>
        <taxon>Pentapetalae</taxon>
        <taxon>asterids</taxon>
        <taxon>campanulids</taxon>
        <taxon>Asterales</taxon>
        <taxon>Asteraceae</taxon>
        <taxon>Cichorioideae</taxon>
        <taxon>Cichorieae</taxon>
        <taxon>Lactucinae</taxon>
        <taxon>Lactuca</taxon>
    </lineage>
</organism>
<dbReference type="AlphaFoldDB" id="A0A9R1W9N6"/>
<dbReference type="PANTHER" id="PTHR47718:SF12">
    <property type="entry name" value="PROTEIN FAR1-RELATED SEQUENCE"/>
    <property type="match status" value="1"/>
</dbReference>
<sequence>MEFQFGSRKQDNDDQNTLKDVSDVNDPKNCVNSDVNAKRRSMGDEVPDVNTHIYQEQYFSSDDEDGTEDFDFPDNDTLNDGGFEIGEISNPNLGKDANHEKDENHLVDEDTEVNIDFTEGQPHDTHDYVSLGGTLYWTPIVSDDIKPKVTSKFDSYDLEESKKRKLGLLHIDIWYAIGKVGPSVRGGLVYDFKNARRNLNCYIGGRDAKFLVNKMNDRKKNVSSFTFEYKVLNKRLNALFWADETAKYNYNSFRDVVSLDATFSMNKYDMVFVPFTSIDNHKKCVTFGAGLLSKEDEVSYEWLLRAFFKAFRKQPQLVISDQDSALKKAIDTVRAGPEDSNPQDGKSVGKCLQGINKTGQLPDNLISDHRTAGDRTTESISLQDTLLILITYTFIQILSIEDAATNQKFRKHFHSIIWNSKLEPHEFENVWHTMLEEFKITDNNWMNTMYGLRRYWIPAFFVTPKILKAKKVKETLDLRGTRRVQGGTRRVGAGSGSRRLLYSLSHPERRTLSPHCDDSCFWPFLSDLEEEEEVGIFEASRSGFGSEVWGTFQSI</sequence>
<gene>
    <name evidence="3" type="ORF">LSAT_V11C200083550</name>
</gene>
<dbReference type="Pfam" id="PF10551">
    <property type="entry name" value="MULE"/>
    <property type="match status" value="1"/>
</dbReference>
<dbReference type="EMBL" id="NBSK02000002">
    <property type="protein sequence ID" value="KAJ0221090.1"/>
    <property type="molecule type" value="Genomic_DNA"/>
</dbReference>
<keyword evidence="4" id="KW-1185">Reference proteome</keyword>
<evidence type="ECO:0000256" key="1">
    <source>
        <dbReference type="SAM" id="MobiDB-lite"/>
    </source>
</evidence>
<protein>
    <recommendedName>
        <fullName evidence="2">MULE transposase domain-containing protein</fullName>
    </recommendedName>
</protein>
<comment type="caution">
    <text evidence="3">The sequence shown here is derived from an EMBL/GenBank/DDBJ whole genome shotgun (WGS) entry which is preliminary data.</text>
</comment>
<proteinExistence type="predicted"/>